<dbReference type="InterPro" id="IPR056302">
    <property type="entry name" value="CHD1-2/Hrp3_HTH"/>
</dbReference>
<dbReference type="GO" id="GO:0042393">
    <property type="term" value="F:histone binding"/>
    <property type="evidence" value="ECO:0007669"/>
    <property type="project" value="TreeGrafter"/>
</dbReference>
<dbReference type="Pfam" id="PF00628">
    <property type="entry name" value="PHD"/>
    <property type="match status" value="1"/>
</dbReference>
<keyword evidence="4" id="KW-0547">Nucleotide-binding</keyword>
<dbReference type="SMART" id="SM00249">
    <property type="entry name" value="PHD"/>
    <property type="match status" value="1"/>
</dbReference>
<evidence type="ECO:0000256" key="2">
    <source>
        <dbReference type="ARBA" id="ARBA00022723"/>
    </source>
</evidence>
<dbReference type="PROSITE" id="PS51192">
    <property type="entry name" value="HELICASE_ATP_BIND_1"/>
    <property type="match status" value="1"/>
</dbReference>
<evidence type="ECO:0000256" key="9">
    <source>
        <dbReference type="ARBA" id="ARBA00023125"/>
    </source>
</evidence>
<feature type="region of interest" description="Disordered" evidence="12">
    <location>
        <begin position="797"/>
        <end position="839"/>
    </location>
</feature>
<dbReference type="GO" id="GO:0005634">
    <property type="term" value="C:nucleus"/>
    <property type="evidence" value="ECO:0007669"/>
    <property type="project" value="UniProtKB-SubCell"/>
</dbReference>
<evidence type="ECO:0000259" key="13">
    <source>
        <dbReference type="PROSITE" id="PS50013"/>
    </source>
</evidence>
<dbReference type="SMART" id="SM00298">
    <property type="entry name" value="CHROMO"/>
    <property type="match status" value="2"/>
</dbReference>
<dbReference type="InterPro" id="IPR009463">
    <property type="entry name" value="DUF1087"/>
</dbReference>
<dbReference type="CDD" id="cd18793">
    <property type="entry name" value="SF2_C_SNF"/>
    <property type="match status" value="1"/>
</dbReference>
<feature type="domain" description="Helicase ATP-binding" evidence="15">
    <location>
        <begin position="307"/>
        <end position="487"/>
    </location>
</feature>
<dbReference type="InterPro" id="IPR038718">
    <property type="entry name" value="SNF2-like_sf"/>
</dbReference>
<evidence type="ECO:0000259" key="14">
    <source>
        <dbReference type="PROSITE" id="PS50016"/>
    </source>
</evidence>
<dbReference type="PROSITE" id="PS50013">
    <property type="entry name" value="CHROMO_2"/>
    <property type="match status" value="2"/>
</dbReference>
<feature type="compositionally biased region" description="Polar residues" evidence="12">
    <location>
        <begin position="1121"/>
        <end position="1139"/>
    </location>
</feature>
<dbReference type="PROSITE" id="PS50016">
    <property type="entry name" value="ZF_PHD_2"/>
    <property type="match status" value="1"/>
</dbReference>
<feature type="domain" description="Chromo" evidence="13">
    <location>
        <begin position="102"/>
        <end position="182"/>
    </location>
</feature>
<keyword evidence="9" id="KW-0238">DNA-binding</keyword>
<evidence type="ECO:0000313" key="18">
    <source>
        <dbReference type="Proteomes" id="UP001465755"/>
    </source>
</evidence>
<dbReference type="Gene3D" id="2.40.50.40">
    <property type="match status" value="2"/>
</dbReference>
<dbReference type="InterPro" id="IPR019786">
    <property type="entry name" value="Zinc_finger_PHD-type_CS"/>
</dbReference>
<dbReference type="InterPro" id="IPR023780">
    <property type="entry name" value="Chromo_domain"/>
</dbReference>
<keyword evidence="3" id="KW-0677">Repeat</keyword>
<evidence type="ECO:0000256" key="7">
    <source>
        <dbReference type="ARBA" id="ARBA00022833"/>
    </source>
</evidence>
<evidence type="ECO:0000256" key="3">
    <source>
        <dbReference type="ARBA" id="ARBA00022737"/>
    </source>
</evidence>
<feature type="compositionally biased region" description="Basic and acidic residues" evidence="12">
    <location>
        <begin position="939"/>
        <end position="951"/>
    </location>
</feature>
<dbReference type="GO" id="GO:0140658">
    <property type="term" value="F:ATP-dependent chromatin remodeler activity"/>
    <property type="evidence" value="ECO:0007669"/>
    <property type="project" value="TreeGrafter"/>
</dbReference>
<feature type="compositionally biased region" description="Basic residues" evidence="12">
    <location>
        <begin position="1"/>
        <end position="12"/>
    </location>
</feature>
<feature type="compositionally biased region" description="Acidic residues" evidence="12">
    <location>
        <begin position="25"/>
        <end position="35"/>
    </location>
</feature>
<dbReference type="CDD" id="cd15532">
    <property type="entry name" value="PHD2_CHD_II"/>
    <property type="match status" value="1"/>
</dbReference>
<dbReference type="Pfam" id="PF00385">
    <property type="entry name" value="Chromo"/>
    <property type="match status" value="2"/>
</dbReference>
<dbReference type="Gene3D" id="3.40.50.10810">
    <property type="entry name" value="Tandem AAA-ATPase domain"/>
    <property type="match status" value="1"/>
</dbReference>
<dbReference type="InterPro" id="IPR014001">
    <property type="entry name" value="Helicase_ATP-bd"/>
</dbReference>
<comment type="caution">
    <text evidence="17">The sequence shown here is derived from an EMBL/GenBank/DDBJ whole genome shotgun (WGS) entry which is preliminary data.</text>
</comment>
<feature type="domain" description="Chromo" evidence="13">
    <location>
        <begin position="206"/>
        <end position="248"/>
    </location>
</feature>
<dbReference type="SMART" id="SM00487">
    <property type="entry name" value="DEXDc"/>
    <property type="match status" value="1"/>
</dbReference>
<evidence type="ECO:0000256" key="1">
    <source>
        <dbReference type="ARBA" id="ARBA00004123"/>
    </source>
</evidence>
<organism evidence="17 18">
    <name type="scientific">Symbiochloris irregularis</name>
    <dbReference type="NCBI Taxonomy" id="706552"/>
    <lineage>
        <taxon>Eukaryota</taxon>
        <taxon>Viridiplantae</taxon>
        <taxon>Chlorophyta</taxon>
        <taxon>core chlorophytes</taxon>
        <taxon>Trebouxiophyceae</taxon>
        <taxon>Trebouxiales</taxon>
        <taxon>Trebouxiaceae</taxon>
        <taxon>Symbiochloris</taxon>
    </lineage>
</organism>
<feature type="region of interest" description="Disordered" evidence="12">
    <location>
        <begin position="1"/>
        <end position="56"/>
    </location>
</feature>
<dbReference type="InterPro" id="IPR001650">
    <property type="entry name" value="Helicase_C-like"/>
</dbReference>
<dbReference type="Pfam" id="PF00176">
    <property type="entry name" value="SNF2-rel_dom"/>
    <property type="match status" value="1"/>
</dbReference>
<dbReference type="GO" id="GO:0008270">
    <property type="term" value="F:zinc ion binding"/>
    <property type="evidence" value="ECO:0007669"/>
    <property type="project" value="UniProtKB-KW"/>
</dbReference>
<keyword evidence="10" id="KW-0539">Nucleus</keyword>
<evidence type="ECO:0000256" key="5">
    <source>
        <dbReference type="ARBA" id="ARBA00022771"/>
    </source>
</evidence>
<feature type="domain" description="Helicase C-terminal" evidence="16">
    <location>
        <begin position="614"/>
        <end position="778"/>
    </location>
</feature>
<dbReference type="SUPFAM" id="SSF54160">
    <property type="entry name" value="Chromo domain-like"/>
    <property type="match status" value="2"/>
</dbReference>
<evidence type="ECO:0000256" key="8">
    <source>
        <dbReference type="ARBA" id="ARBA00022840"/>
    </source>
</evidence>
<dbReference type="InterPro" id="IPR049730">
    <property type="entry name" value="SNF2/RAD54-like_C"/>
</dbReference>
<dbReference type="CDD" id="cd18659">
    <property type="entry name" value="CD2_tandem"/>
    <property type="match status" value="1"/>
</dbReference>
<feature type="region of interest" description="Disordered" evidence="12">
    <location>
        <begin position="110"/>
        <end position="130"/>
    </location>
</feature>
<evidence type="ECO:0000256" key="12">
    <source>
        <dbReference type="SAM" id="MobiDB-lite"/>
    </source>
</evidence>
<dbReference type="InterPro" id="IPR000953">
    <property type="entry name" value="Chromo/chromo_shadow_dom"/>
</dbReference>
<dbReference type="Pfam" id="PF06465">
    <property type="entry name" value="DUF1087"/>
    <property type="match status" value="1"/>
</dbReference>
<proteinExistence type="predicted"/>
<dbReference type="InterPro" id="IPR027417">
    <property type="entry name" value="P-loop_NTPase"/>
</dbReference>
<dbReference type="SMART" id="SM00490">
    <property type="entry name" value="HELICc"/>
    <property type="match status" value="1"/>
</dbReference>
<keyword evidence="8" id="KW-0067">ATP-binding</keyword>
<keyword evidence="7" id="KW-0862">Zinc</keyword>
<dbReference type="InterPro" id="IPR016197">
    <property type="entry name" value="Chromo-like_dom_sf"/>
</dbReference>
<evidence type="ECO:0000256" key="4">
    <source>
        <dbReference type="ARBA" id="ARBA00022741"/>
    </source>
</evidence>
<dbReference type="GO" id="GO:0000785">
    <property type="term" value="C:chromatin"/>
    <property type="evidence" value="ECO:0007669"/>
    <property type="project" value="TreeGrafter"/>
</dbReference>
<feature type="compositionally biased region" description="Polar residues" evidence="12">
    <location>
        <begin position="39"/>
        <end position="50"/>
    </location>
</feature>
<keyword evidence="5 11" id="KW-0863">Zinc-finger</keyword>
<dbReference type="CDD" id="cd18660">
    <property type="entry name" value="CD1_tandem"/>
    <property type="match status" value="1"/>
</dbReference>
<evidence type="ECO:0000256" key="11">
    <source>
        <dbReference type="PROSITE-ProRule" id="PRU00146"/>
    </source>
</evidence>
<comment type="subcellular location">
    <subcellularLocation>
        <location evidence="1">Nucleus</location>
    </subcellularLocation>
</comment>
<dbReference type="EMBL" id="JALJOQ010000040">
    <property type="protein sequence ID" value="KAK9805876.1"/>
    <property type="molecule type" value="Genomic_DNA"/>
</dbReference>
<dbReference type="PROSITE" id="PS51194">
    <property type="entry name" value="HELICASE_CTER"/>
    <property type="match status" value="1"/>
</dbReference>
<dbReference type="InterPro" id="IPR000330">
    <property type="entry name" value="SNF2_N"/>
</dbReference>
<dbReference type="PANTHER" id="PTHR45623">
    <property type="entry name" value="CHROMODOMAIN-HELICASE-DNA-BINDING PROTEIN 3-RELATED-RELATED"/>
    <property type="match status" value="1"/>
</dbReference>
<keyword evidence="6" id="KW-0378">Hydrolase</keyword>
<evidence type="ECO:0000313" key="17">
    <source>
        <dbReference type="EMBL" id="KAK9805876.1"/>
    </source>
</evidence>
<feature type="region of interest" description="Disordered" evidence="12">
    <location>
        <begin position="939"/>
        <end position="979"/>
    </location>
</feature>
<feature type="domain" description="PHD-type" evidence="14">
    <location>
        <begin position="48"/>
        <end position="98"/>
    </location>
</feature>
<evidence type="ECO:0000259" key="16">
    <source>
        <dbReference type="PROSITE" id="PS51194"/>
    </source>
</evidence>
<dbReference type="Gene3D" id="2.30.30.1150">
    <property type="match status" value="1"/>
</dbReference>
<feature type="compositionally biased region" description="Acidic residues" evidence="12">
    <location>
        <begin position="1064"/>
        <end position="1073"/>
    </location>
</feature>
<evidence type="ECO:0000256" key="6">
    <source>
        <dbReference type="ARBA" id="ARBA00022801"/>
    </source>
</evidence>
<dbReference type="InterPro" id="IPR001965">
    <property type="entry name" value="Znf_PHD"/>
</dbReference>
<dbReference type="InterPro" id="IPR019787">
    <property type="entry name" value="Znf_PHD-finger"/>
</dbReference>
<protein>
    <submittedName>
        <fullName evidence="17">Uncharacterized protein</fullName>
    </submittedName>
</protein>
<dbReference type="GO" id="GO:0016887">
    <property type="term" value="F:ATP hydrolysis activity"/>
    <property type="evidence" value="ECO:0007669"/>
    <property type="project" value="TreeGrafter"/>
</dbReference>
<dbReference type="SMART" id="SM01147">
    <property type="entry name" value="DUF1087"/>
    <property type="match status" value="1"/>
</dbReference>
<dbReference type="GO" id="GO:0003677">
    <property type="term" value="F:DNA binding"/>
    <property type="evidence" value="ECO:0007669"/>
    <property type="project" value="UniProtKB-KW"/>
</dbReference>
<accession>A0AAW1PBS2</accession>
<dbReference type="GO" id="GO:0003682">
    <property type="term" value="F:chromatin binding"/>
    <property type="evidence" value="ECO:0007669"/>
    <property type="project" value="TreeGrafter"/>
</dbReference>
<dbReference type="PANTHER" id="PTHR45623:SF17">
    <property type="entry name" value="CHROMODOMAIN-HELICASE-DNA-BINDING PROTEIN 3-RELATED"/>
    <property type="match status" value="1"/>
</dbReference>
<sequence length="1596" mass="176496">MPPKKLTNKRKRAALEPGSLREPDASADDWSDNDSDTSQAASDSNTNESHCTACGKDSDPTKLLCCDSCPKVYHLSCLDPPLKSAPRGEWHCQHCSKQHSVQQLERILASRPQQQAGASGEPGAASVPPTTTDPEYYVKWKDRSYLHCSWIPYQELMATCKKFQGINQRFSRWQRSYKMPHKDGSWTIEPDIDSGGTSYGVPSMWVTPQRVIAWRERGDGRQYLVKWEGLGYDQCTWEGPEDLPGPKIEELERRAPISGKPAKASRQSLKRLRKAEKQGVRTFLETPSFLAGGALHSYQLEGLNWLLHAWEQHQNVILADEMGLGKTIQTIGLLATLAEQSVPRPHLVVVPLSTLPNWEREFATWAPQLNVVVLHGTQAGREVVWKHEVFAPPSADQRSDRQGRQSRVRIHVLLTSYESVLLELTELKRLDWEVMIVDEGHRLKNRESRLFQALIDLKVQHKVLLTGTPLQNRMAELFMLMHFLDPDRFASLEEFEAEFLSISHNEQVAKLHALLAPHLLRRYKRDVLRTLPPKREQIVRVDLAPAQKRLYKSILTKSLPTLSGREGRSQTRLGHILMDLRKCCNHPLLLDDARFAGPSPPVAKLVADSGKLRLLDRMLAKLRAEGHRTLIYSQFTMVLDLLEDWLLGRNWGYQRIDGSVGSSERQARIDRFNRDDGTLYPCFLLSTRAGGLGINLATADTVVIFDSDWNPHNDLQAQSRAHRLGQEKPVMVYRLVCRATVEERMMQQSKRKLMMEHVIVEKMGAGADLRQDELDDLLRYGAAELFADAVTDDAQAAAVAPQGPSDKAARTTDDALPITTPPDRAESAAPDAPEKTEAAPVDDAAVVASGETHQMKQLRKQLGTNERAGRFKTVRQQEEEAGRLGGGGGRAIVWDNAAIGRLLDRSALSNWQESAEQEAAAAKETDFMKAFKVAHFTLGDHDDHHTDHEEAPASANTRHQASPDAASGTAPDIEGTAARKSVPISLDDAENGMEAAAAEEPVEEELGEPLAKVDKRFWESLLGAEYEDMQALTQAAMGKGKRTRKAVNYTEMGNFAALAKPDSDASDFSEPSESEPSGESAYEEWKRRKRKRGASPLPGNQVKIVQAAPRAATPNGAPAQPGSTAAQANQRTPPSQTIRPLSARNRAVFMDILMRFGLGERTPDNSSYRFDGFYPHFHNYMAASIDAHGRHVLAAIKHQQPRDEAETRYMRDLLCSHSPQEVLVRLGMIHLIRQKLKNRVTDRSFLNYAHMPQTKVWGVAHDKALLMGILKHGYGCWSLIVRDEALLDLMRPLQAELDLTIPREAVQALQNMSPLAARTFAMSLEAAKAPGQPAVEAPPPVAAHAASFLKCFLWVFERVKACCEAWAITESLEEEVTELAQRRQQATTAAPPAVPNVAPACTLPMPAAPKQVVSPASIAFKPTTTSAQAPAANPVPATVPPPIPIMGKTTGIAATLPSIIGLAAEWCRASASSWSCWTSTGAEECSPRQHAPSQCNNCILSGTGLARCQWAGPGVGAQHAMDVAAVGPPGERAMAGYRQLQATMAAVRDESAELHRQVRAGEAVDPDAAGRKFRKRLKAMEDLRSHEGSERISRWQ</sequence>
<evidence type="ECO:0000259" key="15">
    <source>
        <dbReference type="PROSITE" id="PS51192"/>
    </source>
</evidence>
<feature type="region of interest" description="Disordered" evidence="12">
    <location>
        <begin position="1058"/>
        <end position="1141"/>
    </location>
</feature>
<dbReference type="Pfam" id="PF23588">
    <property type="entry name" value="HTH_CHD1_Hrp3"/>
    <property type="match status" value="1"/>
</dbReference>
<dbReference type="SUPFAM" id="SSF52540">
    <property type="entry name" value="P-loop containing nucleoside triphosphate hydrolases"/>
    <property type="match status" value="2"/>
</dbReference>
<reference evidence="17 18" key="1">
    <citation type="journal article" date="2024" name="Nat. Commun.">
        <title>Phylogenomics reveals the evolutionary origins of lichenization in chlorophyte algae.</title>
        <authorList>
            <person name="Puginier C."/>
            <person name="Libourel C."/>
            <person name="Otte J."/>
            <person name="Skaloud P."/>
            <person name="Haon M."/>
            <person name="Grisel S."/>
            <person name="Petersen M."/>
            <person name="Berrin J.G."/>
            <person name="Delaux P.M."/>
            <person name="Dal Grande F."/>
            <person name="Keller J."/>
        </authorList>
    </citation>
    <scope>NUCLEOTIDE SEQUENCE [LARGE SCALE GENOMIC DNA]</scope>
    <source>
        <strain evidence="17 18">SAG 2036</strain>
    </source>
</reference>
<dbReference type="PROSITE" id="PS01359">
    <property type="entry name" value="ZF_PHD_1"/>
    <property type="match status" value="1"/>
</dbReference>
<keyword evidence="2" id="KW-0479">Metal-binding</keyword>
<dbReference type="GO" id="GO:0005524">
    <property type="term" value="F:ATP binding"/>
    <property type="evidence" value="ECO:0007669"/>
    <property type="project" value="UniProtKB-KW"/>
</dbReference>
<gene>
    <name evidence="17" type="ORF">WJX73_000130</name>
</gene>
<dbReference type="Proteomes" id="UP001465755">
    <property type="component" value="Unassembled WGS sequence"/>
</dbReference>
<dbReference type="Gene3D" id="3.40.50.300">
    <property type="entry name" value="P-loop containing nucleotide triphosphate hydrolases"/>
    <property type="match status" value="1"/>
</dbReference>
<keyword evidence="18" id="KW-1185">Reference proteome</keyword>
<dbReference type="Gene3D" id="1.10.10.60">
    <property type="entry name" value="Homeodomain-like"/>
    <property type="match status" value="1"/>
</dbReference>
<evidence type="ECO:0000256" key="10">
    <source>
        <dbReference type="ARBA" id="ARBA00023242"/>
    </source>
</evidence>
<dbReference type="Pfam" id="PF00271">
    <property type="entry name" value="Helicase_C"/>
    <property type="match status" value="1"/>
</dbReference>
<name>A0AAW1PBS2_9CHLO</name>